<name>A0A5S9QDB1_9GAMM</name>
<dbReference type="AlphaFoldDB" id="A0A5S9QDB1"/>
<proteinExistence type="predicted"/>
<organism evidence="1 2">
    <name type="scientific">BD1-7 clade bacterium</name>
    <dbReference type="NCBI Taxonomy" id="2029982"/>
    <lineage>
        <taxon>Bacteria</taxon>
        <taxon>Pseudomonadati</taxon>
        <taxon>Pseudomonadota</taxon>
        <taxon>Gammaproteobacteria</taxon>
        <taxon>Cellvibrionales</taxon>
        <taxon>Spongiibacteraceae</taxon>
        <taxon>BD1-7 clade</taxon>
    </lineage>
</organism>
<gene>
    <name evidence="1" type="ORF">OPDIPICF_01840</name>
</gene>
<evidence type="ECO:0000313" key="2">
    <source>
        <dbReference type="Proteomes" id="UP000441399"/>
    </source>
</evidence>
<sequence>MFFRDAIYKCWSRDFLQLGYLPSLQYNHVDWAHCAIDLRDTVDHSEYPVSFGLEKGPSEKHHCGVADSVQKAVISNRQTGAAN</sequence>
<evidence type="ECO:0000313" key="1">
    <source>
        <dbReference type="EMBL" id="CAA0116332.1"/>
    </source>
</evidence>
<keyword evidence="2" id="KW-1185">Reference proteome</keyword>
<protein>
    <submittedName>
        <fullName evidence="1">Uncharacterized protein</fullName>
    </submittedName>
</protein>
<dbReference type="Proteomes" id="UP000441399">
    <property type="component" value="Unassembled WGS sequence"/>
</dbReference>
<reference evidence="1 2" key="1">
    <citation type="submission" date="2019-11" db="EMBL/GenBank/DDBJ databases">
        <authorList>
            <person name="Holert J."/>
        </authorList>
    </citation>
    <scope>NUCLEOTIDE SEQUENCE [LARGE SCALE GENOMIC DNA]</scope>
    <source>
        <strain evidence="1">SB11_3</strain>
    </source>
</reference>
<dbReference type="EMBL" id="CACSIO010000023">
    <property type="protein sequence ID" value="CAA0116332.1"/>
    <property type="molecule type" value="Genomic_DNA"/>
</dbReference>
<accession>A0A5S9QDB1</accession>